<feature type="transmembrane region" description="Helical" evidence="2">
    <location>
        <begin position="20"/>
        <end position="40"/>
    </location>
</feature>
<sequence length="82" mass="8305">MLTHLRTVMSDTKDRGASAVEYGLMVAAIAAVIVAVVFGLGTIVQRTFRDTCTSFAAGVTEAGTSSDCGTETGTGTGTGTQN</sequence>
<evidence type="ECO:0000256" key="1">
    <source>
        <dbReference type="SAM" id="MobiDB-lite"/>
    </source>
</evidence>
<evidence type="ECO:0000313" key="3">
    <source>
        <dbReference type="EMBL" id="MDP9828243.1"/>
    </source>
</evidence>
<evidence type="ECO:0000313" key="4">
    <source>
        <dbReference type="Proteomes" id="UP001235712"/>
    </source>
</evidence>
<reference evidence="3 4" key="1">
    <citation type="submission" date="2023-07" db="EMBL/GenBank/DDBJ databases">
        <title>Sequencing the genomes of 1000 actinobacteria strains.</title>
        <authorList>
            <person name="Klenk H.-P."/>
        </authorList>
    </citation>
    <scope>NUCLEOTIDE SEQUENCE [LARGE SCALE GENOMIC DNA]</scope>
    <source>
        <strain evidence="3 4">DSM 44388</strain>
    </source>
</reference>
<dbReference type="RefSeq" id="WP_307245235.1">
    <property type="nucleotide sequence ID" value="NZ_JAUSQZ010000001.1"/>
</dbReference>
<accession>A0ABT9P6D8</accession>
<name>A0ABT9P6D8_9ACTN</name>
<comment type="caution">
    <text evidence="3">The sequence shown here is derived from an EMBL/GenBank/DDBJ whole genome shotgun (WGS) entry which is preliminary data.</text>
</comment>
<keyword evidence="2" id="KW-1133">Transmembrane helix</keyword>
<dbReference type="Proteomes" id="UP001235712">
    <property type="component" value="Unassembled WGS sequence"/>
</dbReference>
<dbReference type="Pfam" id="PF04964">
    <property type="entry name" value="Flp_Fap"/>
    <property type="match status" value="1"/>
</dbReference>
<protein>
    <submittedName>
        <fullName evidence="3">Pilus assembly protein Flp/PilA</fullName>
    </submittedName>
</protein>
<evidence type="ECO:0000256" key="2">
    <source>
        <dbReference type="SAM" id="Phobius"/>
    </source>
</evidence>
<gene>
    <name evidence="3" type="ORF">J2S57_003992</name>
</gene>
<dbReference type="InterPro" id="IPR007047">
    <property type="entry name" value="Flp_Fap"/>
</dbReference>
<feature type="compositionally biased region" description="Gly residues" evidence="1">
    <location>
        <begin position="72"/>
        <end position="82"/>
    </location>
</feature>
<keyword evidence="2" id="KW-0812">Transmembrane</keyword>
<keyword evidence="2" id="KW-0472">Membrane</keyword>
<keyword evidence="4" id="KW-1185">Reference proteome</keyword>
<organism evidence="3 4">
    <name type="scientific">Kineosporia succinea</name>
    <dbReference type="NCBI Taxonomy" id="84632"/>
    <lineage>
        <taxon>Bacteria</taxon>
        <taxon>Bacillati</taxon>
        <taxon>Actinomycetota</taxon>
        <taxon>Actinomycetes</taxon>
        <taxon>Kineosporiales</taxon>
        <taxon>Kineosporiaceae</taxon>
        <taxon>Kineosporia</taxon>
    </lineage>
</organism>
<feature type="region of interest" description="Disordered" evidence="1">
    <location>
        <begin position="62"/>
        <end position="82"/>
    </location>
</feature>
<dbReference type="EMBL" id="JAUSQZ010000001">
    <property type="protein sequence ID" value="MDP9828243.1"/>
    <property type="molecule type" value="Genomic_DNA"/>
</dbReference>
<proteinExistence type="predicted"/>